<dbReference type="EMBL" id="JAVLVU010000001">
    <property type="protein sequence ID" value="MDT3403357.1"/>
    <property type="molecule type" value="Genomic_DNA"/>
</dbReference>
<evidence type="ECO:0000313" key="3">
    <source>
        <dbReference type="Proteomes" id="UP001258315"/>
    </source>
</evidence>
<evidence type="ECO:0000256" key="1">
    <source>
        <dbReference type="SAM" id="SignalP"/>
    </source>
</evidence>
<feature type="signal peptide" evidence="1">
    <location>
        <begin position="1"/>
        <end position="26"/>
    </location>
</feature>
<protein>
    <recommendedName>
        <fullName evidence="4">Carboxypeptidase-like regulatory domain-containing protein</fullName>
    </recommendedName>
</protein>
<keyword evidence="1" id="KW-0732">Signal</keyword>
<sequence length="247" mass="28467">MNLLIMRLWVCFAALIVCFVAKPAVAQDLIPVKGITYNNKIMQRIAQVTITNLQHRSVVISNLIGEFSINAVPGDTLLFQKVGFTEQRLIADVQKPLFVYLVPAIVLDDVVVKTKTRKLEQQEVMNTYRSKGIYYDGKPPATSFLSSPLTGFYELFGKEPKRARHFANYIAQENQQVVINKRYTRELVKRITKIPDDEIPNFMLDYNPPYQEFLKWNDYELIQFINKSFEGYKQSKGTPLLKSFTGQ</sequence>
<dbReference type="Proteomes" id="UP001258315">
    <property type="component" value="Unassembled WGS sequence"/>
</dbReference>
<evidence type="ECO:0008006" key="4">
    <source>
        <dbReference type="Google" id="ProtNLM"/>
    </source>
</evidence>
<keyword evidence="3" id="KW-1185">Reference proteome</keyword>
<proteinExistence type="predicted"/>
<dbReference type="RefSeq" id="WP_311950274.1">
    <property type="nucleotide sequence ID" value="NZ_JAVLVU010000001.1"/>
</dbReference>
<organism evidence="2 3">
    <name type="scientific">Mucilaginibacter terrae</name>
    <dbReference type="NCBI Taxonomy" id="1955052"/>
    <lineage>
        <taxon>Bacteria</taxon>
        <taxon>Pseudomonadati</taxon>
        <taxon>Bacteroidota</taxon>
        <taxon>Sphingobacteriia</taxon>
        <taxon>Sphingobacteriales</taxon>
        <taxon>Sphingobacteriaceae</taxon>
        <taxon>Mucilaginibacter</taxon>
    </lineage>
</organism>
<comment type="caution">
    <text evidence="2">The sequence shown here is derived from an EMBL/GenBank/DDBJ whole genome shotgun (WGS) entry which is preliminary data.</text>
</comment>
<accession>A0ABU3GWJ4</accession>
<name>A0ABU3GWJ4_9SPHI</name>
<gene>
    <name evidence="2" type="ORF">QE417_002429</name>
</gene>
<reference evidence="3" key="1">
    <citation type="submission" date="2023-07" db="EMBL/GenBank/DDBJ databases">
        <title>Functional and genomic diversity of the sorghum phyllosphere microbiome.</title>
        <authorList>
            <person name="Shade A."/>
        </authorList>
    </citation>
    <scope>NUCLEOTIDE SEQUENCE [LARGE SCALE GENOMIC DNA]</scope>
    <source>
        <strain evidence="3">SORGH_AS_0422</strain>
    </source>
</reference>
<feature type="chain" id="PRO_5046471814" description="Carboxypeptidase-like regulatory domain-containing protein" evidence="1">
    <location>
        <begin position="27"/>
        <end position="247"/>
    </location>
</feature>
<evidence type="ECO:0000313" key="2">
    <source>
        <dbReference type="EMBL" id="MDT3403357.1"/>
    </source>
</evidence>